<keyword evidence="1" id="KW-0229">DNA integration</keyword>
<keyword evidence="3" id="KW-0233">DNA recombination</keyword>
<evidence type="ECO:0000256" key="1">
    <source>
        <dbReference type="ARBA" id="ARBA00022908"/>
    </source>
</evidence>
<evidence type="ECO:0000313" key="6">
    <source>
        <dbReference type="EMBL" id="KHT64578.1"/>
    </source>
</evidence>
<dbReference type="Pfam" id="PF00239">
    <property type="entry name" value="Resolvase"/>
    <property type="match status" value="1"/>
</dbReference>
<dbReference type="InterPro" id="IPR050639">
    <property type="entry name" value="SSR_resolvase"/>
</dbReference>
<dbReference type="PROSITE" id="PS51736">
    <property type="entry name" value="RECOMBINASES_3"/>
    <property type="match status" value="1"/>
</dbReference>
<dbReference type="InterPro" id="IPR006118">
    <property type="entry name" value="Recombinase_CS"/>
</dbReference>
<feature type="active site" description="O-(5'-phospho-DNA)-serine intermediate" evidence="4">
    <location>
        <position position="10"/>
    </location>
</feature>
<dbReference type="PANTHER" id="PTHR30461">
    <property type="entry name" value="DNA-INVERTASE FROM LAMBDOID PROPHAGE"/>
    <property type="match status" value="1"/>
</dbReference>
<accession>A0A0B9G7B2</accession>
<comment type="caution">
    <text evidence="6">The sequence shown here is derived from an EMBL/GenBank/DDBJ whole genome shotgun (WGS) entry which is preliminary data.</text>
</comment>
<reference evidence="6 7" key="1">
    <citation type="submission" date="2014-12" db="EMBL/GenBank/DDBJ databases">
        <title>Genome sequencing of Photobacterium gaetbulicola AD005a.</title>
        <authorList>
            <person name="Adrian T.G.S."/>
            <person name="Chan K.G."/>
        </authorList>
    </citation>
    <scope>NUCLEOTIDE SEQUENCE [LARGE SCALE GENOMIC DNA]</scope>
    <source>
        <strain evidence="6 7">AD005a</strain>
    </source>
</reference>
<dbReference type="Gene3D" id="3.40.50.1390">
    <property type="entry name" value="Resolvase, N-terminal catalytic domain"/>
    <property type="match status" value="1"/>
</dbReference>
<feature type="domain" description="Resolvase/invertase-type recombinase catalytic" evidence="5">
    <location>
        <begin position="2"/>
        <end position="143"/>
    </location>
</feature>
<organism evidence="6 7">
    <name type="scientific">Photobacterium gaetbulicola</name>
    <dbReference type="NCBI Taxonomy" id="1295392"/>
    <lineage>
        <taxon>Bacteria</taxon>
        <taxon>Pseudomonadati</taxon>
        <taxon>Pseudomonadota</taxon>
        <taxon>Gammaproteobacteria</taxon>
        <taxon>Vibrionales</taxon>
        <taxon>Vibrionaceae</taxon>
        <taxon>Photobacterium</taxon>
    </lineage>
</organism>
<evidence type="ECO:0000313" key="7">
    <source>
        <dbReference type="Proteomes" id="UP000031278"/>
    </source>
</evidence>
<dbReference type="PROSITE" id="PS00398">
    <property type="entry name" value="RECOMBINASES_2"/>
    <property type="match status" value="1"/>
</dbReference>
<dbReference type="RefSeq" id="WP_039459438.1">
    <property type="nucleotide sequence ID" value="NZ_JWLZ01000065.1"/>
</dbReference>
<gene>
    <name evidence="6" type="ORF">RJ45_05665</name>
</gene>
<sequence>MANYAYLRISTDSQDVNNQKHGIYEYANRSGLSDLVFVEDTVSGRKKWRQRKLGSLLEGMAQGDTIVFAEVTRMARSTLQVLEILELCMEKQLKVHIAKQNMQLDGSLQSKIIATMLGLAGEIEREFIRMRTKEALAARKAAGHQLGRPKGPAKTLKLDAKRDQIEKYLGMGLGIRATAKLVDAAPSTLSDYVKRRGLQMGSVLHM</sequence>
<dbReference type="Proteomes" id="UP000031278">
    <property type="component" value="Unassembled WGS sequence"/>
</dbReference>
<proteinExistence type="predicted"/>
<dbReference type="InterPro" id="IPR006119">
    <property type="entry name" value="Resolv_N"/>
</dbReference>
<dbReference type="SMART" id="SM00857">
    <property type="entry name" value="Resolvase"/>
    <property type="match status" value="1"/>
</dbReference>
<evidence type="ECO:0000256" key="4">
    <source>
        <dbReference type="PIRSR" id="PIRSR606118-50"/>
    </source>
</evidence>
<dbReference type="EMBL" id="JWLZ01000065">
    <property type="protein sequence ID" value="KHT64578.1"/>
    <property type="molecule type" value="Genomic_DNA"/>
</dbReference>
<dbReference type="CDD" id="cd03768">
    <property type="entry name" value="SR_ResInv"/>
    <property type="match status" value="1"/>
</dbReference>
<dbReference type="AlphaFoldDB" id="A0A0B9G7B2"/>
<keyword evidence="2" id="KW-0238">DNA-binding</keyword>
<dbReference type="PANTHER" id="PTHR30461:SF19">
    <property type="entry name" value="SITE-SPECIFIC RECOMBINASE RESOLVASE FAMILY"/>
    <property type="match status" value="1"/>
</dbReference>
<dbReference type="GO" id="GO:0003677">
    <property type="term" value="F:DNA binding"/>
    <property type="evidence" value="ECO:0007669"/>
    <property type="project" value="UniProtKB-KW"/>
</dbReference>
<dbReference type="InterPro" id="IPR036162">
    <property type="entry name" value="Resolvase-like_N_sf"/>
</dbReference>
<evidence type="ECO:0000259" key="5">
    <source>
        <dbReference type="PROSITE" id="PS51736"/>
    </source>
</evidence>
<evidence type="ECO:0000256" key="2">
    <source>
        <dbReference type="ARBA" id="ARBA00023125"/>
    </source>
</evidence>
<dbReference type="GO" id="GO:0015074">
    <property type="term" value="P:DNA integration"/>
    <property type="evidence" value="ECO:0007669"/>
    <property type="project" value="UniProtKB-KW"/>
</dbReference>
<dbReference type="SUPFAM" id="SSF53041">
    <property type="entry name" value="Resolvase-like"/>
    <property type="match status" value="1"/>
</dbReference>
<evidence type="ECO:0000256" key="3">
    <source>
        <dbReference type="ARBA" id="ARBA00023172"/>
    </source>
</evidence>
<name>A0A0B9G7B2_9GAMM</name>
<dbReference type="GO" id="GO:0000150">
    <property type="term" value="F:DNA strand exchange activity"/>
    <property type="evidence" value="ECO:0007669"/>
    <property type="project" value="InterPro"/>
</dbReference>
<protein>
    <submittedName>
        <fullName evidence="6">Resolvase</fullName>
    </submittedName>
</protein>